<evidence type="ECO:0000259" key="1">
    <source>
        <dbReference type="PROSITE" id="PS50234"/>
    </source>
</evidence>
<keyword evidence="3" id="KW-1185">Reference proteome</keyword>
<dbReference type="PROSITE" id="PS50234">
    <property type="entry name" value="VWFA"/>
    <property type="match status" value="1"/>
</dbReference>
<name>A0ABN9F8J1_9NEOB</name>
<dbReference type="SUPFAM" id="SSF53300">
    <property type="entry name" value="vWA-like"/>
    <property type="match status" value="1"/>
</dbReference>
<dbReference type="InterPro" id="IPR050934">
    <property type="entry name" value="ITIH"/>
</dbReference>
<dbReference type="EMBL" id="CATNWA010016513">
    <property type="protein sequence ID" value="CAI9593360.1"/>
    <property type="molecule type" value="Genomic_DNA"/>
</dbReference>
<feature type="domain" description="VWFA" evidence="1">
    <location>
        <begin position="1"/>
        <end position="137"/>
    </location>
</feature>
<dbReference type="Proteomes" id="UP001162483">
    <property type="component" value="Unassembled WGS sequence"/>
</dbReference>
<proteinExistence type="predicted"/>
<dbReference type="PANTHER" id="PTHR10338">
    <property type="entry name" value="INTER-ALPHA-TRYPSIN INHIBITOR HEAVY CHAIN FAMILY MEMBER"/>
    <property type="match status" value="1"/>
</dbReference>
<evidence type="ECO:0000313" key="2">
    <source>
        <dbReference type="EMBL" id="CAI9593360.1"/>
    </source>
</evidence>
<dbReference type="InterPro" id="IPR036465">
    <property type="entry name" value="vWFA_dom_sf"/>
</dbReference>
<dbReference type="Pfam" id="PF00092">
    <property type="entry name" value="VWA"/>
    <property type="match status" value="1"/>
</dbReference>
<sequence>MEGRKIEQTKEALLEILKDTKEHDRFNFILFDNNIEVWKPSLVKATPENLKEAKEFVRQITDGYATNINDPVIRAVELLDKARELNEIPERSVSLIVLLTDGRANIGESEPEKIQENVRKANKNGYTLYCLGFGYGV</sequence>
<accession>A0ABN9F8J1</accession>
<dbReference type="InterPro" id="IPR002035">
    <property type="entry name" value="VWF_A"/>
</dbReference>
<protein>
    <recommendedName>
        <fullName evidence="1">VWFA domain-containing protein</fullName>
    </recommendedName>
</protein>
<organism evidence="2 3">
    <name type="scientific">Staurois parvus</name>
    <dbReference type="NCBI Taxonomy" id="386267"/>
    <lineage>
        <taxon>Eukaryota</taxon>
        <taxon>Metazoa</taxon>
        <taxon>Chordata</taxon>
        <taxon>Craniata</taxon>
        <taxon>Vertebrata</taxon>
        <taxon>Euteleostomi</taxon>
        <taxon>Amphibia</taxon>
        <taxon>Batrachia</taxon>
        <taxon>Anura</taxon>
        <taxon>Neobatrachia</taxon>
        <taxon>Ranoidea</taxon>
        <taxon>Ranidae</taxon>
        <taxon>Staurois</taxon>
    </lineage>
</organism>
<dbReference type="Gene3D" id="3.40.50.410">
    <property type="entry name" value="von Willebrand factor, type A domain"/>
    <property type="match status" value="1"/>
</dbReference>
<gene>
    <name evidence="2" type="ORF">SPARVUS_LOCUS11519419</name>
</gene>
<feature type="non-terminal residue" evidence="2">
    <location>
        <position position="137"/>
    </location>
</feature>
<evidence type="ECO:0000313" key="3">
    <source>
        <dbReference type="Proteomes" id="UP001162483"/>
    </source>
</evidence>
<dbReference type="PANTHER" id="PTHR10338:SF115">
    <property type="entry name" value="INTER-ALPHA-TRYPSIN INHIBITOR HEAVY CHAIN H3"/>
    <property type="match status" value="1"/>
</dbReference>
<reference evidence="2" key="1">
    <citation type="submission" date="2023-05" db="EMBL/GenBank/DDBJ databases">
        <authorList>
            <person name="Stuckert A."/>
        </authorList>
    </citation>
    <scope>NUCLEOTIDE SEQUENCE</scope>
</reference>
<comment type="caution">
    <text evidence="2">The sequence shown here is derived from an EMBL/GenBank/DDBJ whole genome shotgun (WGS) entry which is preliminary data.</text>
</comment>